<dbReference type="InterPro" id="IPR005999">
    <property type="entry name" value="Glycerol_kin"/>
</dbReference>
<dbReference type="PROSITE" id="PS00445">
    <property type="entry name" value="FGGY_KINASES_2"/>
    <property type="match status" value="1"/>
</dbReference>
<evidence type="ECO:0000256" key="6">
    <source>
        <dbReference type="ARBA" id="ARBA00022777"/>
    </source>
</evidence>
<dbReference type="NCBIfam" id="TIGR01311">
    <property type="entry name" value="glycerol_kin"/>
    <property type="match status" value="1"/>
</dbReference>
<evidence type="ECO:0000256" key="4">
    <source>
        <dbReference type="ARBA" id="ARBA00022679"/>
    </source>
</evidence>
<dbReference type="Gene3D" id="3.30.420.40">
    <property type="match status" value="2"/>
</dbReference>
<dbReference type="PANTHER" id="PTHR10196:SF69">
    <property type="entry name" value="GLYCEROL KINASE"/>
    <property type="match status" value="1"/>
</dbReference>
<protein>
    <recommendedName>
        <fullName evidence="3">glycerol kinase</fullName>
        <ecNumber evidence="3">2.7.1.30</ecNumber>
    </recommendedName>
    <alternativeName>
        <fullName evidence="9">ATP:glycerol 3-phosphotransferase</fullName>
    </alternativeName>
</protein>
<dbReference type="GO" id="GO:0006072">
    <property type="term" value="P:glycerol-3-phosphate metabolic process"/>
    <property type="evidence" value="ECO:0007669"/>
    <property type="project" value="InterPro"/>
</dbReference>
<evidence type="ECO:0000256" key="2">
    <source>
        <dbReference type="ARBA" id="ARBA00009156"/>
    </source>
</evidence>
<keyword evidence="5" id="KW-0547">Nucleotide-binding</keyword>
<dbReference type="Proteomes" id="UP000324143">
    <property type="component" value="Unassembled WGS sequence"/>
</dbReference>
<dbReference type="CDD" id="cd07769">
    <property type="entry name" value="ASKHA_NBD_FGGY_GK"/>
    <property type="match status" value="1"/>
</dbReference>
<dbReference type="PANTHER" id="PTHR10196">
    <property type="entry name" value="SUGAR KINASE"/>
    <property type="match status" value="1"/>
</dbReference>
<evidence type="ECO:0000313" key="14">
    <source>
        <dbReference type="EMBL" id="TYB31455.1"/>
    </source>
</evidence>
<dbReference type="EMBL" id="VSIX01000033">
    <property type="protein sequence ID" value="TYB31455.1"/>
    <property type="molecule type" value="Genomic_DNA"/>
</dbReference>
<evidence type="ECO:0000256" key="7">
    <source>
        <dbReference type="ARBA" id="ARBA00022798"/>
    </source>
</evidence>
<dbReference type="Pfam" id="PF02782">
    <property type="entry name" value="FGGY_C"/>
    <property type="match status" value="1"/>
</dbReference>
<dbReference type="InterPro" id="IPR043129">
    <property type="entry name" value="ATPase_NBD"/>
</dbReference>
<keyword evidence="6 11" id="KW-0418">Kinase</keyword>
<comment type="pathway">
    <text evidence="1">Polyol metabolism; glycerol degradation via glycerol kinase pathway; sn-glycerol 3-phosphate from glycerol: step 1/1.</text>
</comment>
<dbReference type="InterPro" id="IPR000577">
    <property type="entry name" value="Carb_kinase_FGGY"/>
</dbReference>
<accession>A0A5D0MHT5</accession>
<evidence type="ECO:0000256" key="1">
    <source>
        <dbReference type="ARBA" id="ARBA00005190"/>
    </source>
</evidence>
<dbReference type="PIRSF" id="PIRSF000538">
    <property type="entry name" value="GlpK"/>
    <property type="match status" value="1"/>
</dbReference>
<dbReference type="InterPro" id="IPR018485">
    <property type="entry name" value="FGGY_C"/>
</dbReference>
<dbReference type="FunFam" id="3.30.420.40:FF:000008">
    <property type="entry name" value="Glycerol kinase"/>
    <property type="match status" value="1"/>
</dbReference>
<feature type="domain" description="Carbohydrate kinase FGGY C-terminal" evidence="13">
    <location>
        <begin position="255"/>
        <end position="440"/>
    </location>
</feature>
<dbReference type="GO" id="GO:0005829">
    <property type="term" value="C:cytosol"/>
    <property type="evidence" value="ECO:0007669"/>
    <property type="project" value="TreeGrafter"/>
</dbReference>
<organism evidence="14 15">
    <name type="scientific">Candidatus Mcinerneyibacterium aminivorans</name>
    <dbReference type="NCBI Taxonomy" id="2703815"/>
    <lineage>
        <taxon>Bacteria</taxon>
        <taxon>Candidatus Macinerneyibacteriota</taxon>
        <taxon>Candidatus Mcinerneyibacteria</taxon>
        <taxon>Candidatus Mcinerneyibacteriales</taxon>
        <taxon>Candidatus Mcinerneyibacteriaceae</taxon>
        <taxon>Candidatus Mcinerneyibacterium</taxon>
    </lineage>
</organism>
<dbReference type="GO" id="GO:0005524">
    <property type="term" value="F:ATP binding"/>
    <property type="evidence" value="ECO:0007669"/>
    <property type="project" value="UniProtKB-KW"/>
</dbReference>
<evidence type="ECO:0000256" key="3">
    <source>
        <dbReference type="ARBA" id="ARBA00012099"/>
    </source>
</evidence>
<dbReference type="SUPFAM" id="SSF53067">
    <property type="entry name" value="Actin-like ATPase domain"/>
    <property type="match status" value="2"/>
</dbReference>
<feature type="domain" description="Carbohydrate kinase FGGY N-terminal" evidence="12">
    <location>
        <begin position="3"/>
        <end position="245"/>
    </location>
</feature>
<gene>
    <name evidence="14" type="primary">glpK</name>
    <name evidence="14" type="ORF">FXF47_03835</name>
</gene>
<keyword evidence="4 11" id="KW-0808">Transferase</keyword>
<comment type="catalytic activity">
    <reaction evidence="10">
        <text>glycerol + ATP = sn-glycerol 3-phosphate + ADP + H(+)</text>
        <dbReference type="Rhea" id="RHEA:21644"/>
        <dbReference type="ChEBI" id="CHEBI:15378"/>
        <dbReference type="ChEBI" id="CHEBI:17754"/>
        <dbReference type="ChEBI" id="CHEBI:30616"/>
        <dbReference type="ChEBI" id="CHEBI:57597"/>
        <dbReference type="ChEBI" id="CHEBI:456216"/>
        <dbReference type="EC" id="2.7.1.30"/>
    </reaction>
</comment>
<dbReference type="AlphaFoldDB" id="A0A5D0MHT5"/>
<evidence type="ECO:0000259" key="13">
    <source>
        <dbReference type="Pfam" id="PF02782"/>
    </source>
</evidence>
<evidence type="ECO:0000256" key="5">
    <source>
        <dbReference type="ARBA" id="ARBA00022741"/>
    </source>
</evidence>
<dbReference type="Pfam" id="PF00370">
    <property type="entry name" value="FGGY_N"/>
    <property type="match status" value="1"/>
</dbReference>
<dbReference type="GO" id="GO:0019563">
    <property type="term" value="P:glycerol catabolic process"/>
    <property type="evidence" value="ECO:0007669"/>
    <property type="project" value="TreeGrafter"/>
</dbReference>
<evidence type="ECO:0000256" key="11">
    <source>
        <dbReference type="RuleBase" id="RU003733"/>
    </source>
</evidence>
<evidence type="ECO:0000259" key="12">
    <source>
        <dbReference type="Pfam" id="PF00370"/>
    </source>
</evidence>
<keyword evidence="8" id="KW-0067">ATP-binding</keyword>
<dbReference type="EC" id="2.7.1.30" evidence="3"/>
<reference evidence="14" key="1">
    <citation type="submission" date="2019-08" db="EMBL/GenBank/DDBJ databases">
        <title>Genomic characterization of a novel candidate phylum (ARYD3) from a high temperature, high salinity tertiary oil reservoir in north central Oklahoma, USA.</title>
        <authorList>
            <person name="Youssef N.H."/>
            <person name="Yadav A."/>
            <person name="Elshahed M.S."/>
        </authorList>
    </citation>
    <scope>NUCLEOTIDE SEQUENCE [LARGE SCALE GENOMIC DNA]</scope>
    <source>
        <strain evidence="14">ARYD3</strain>
    </source>
</reference>
<dbReference type="GO" id="GO:0004370">
    <property type="term" value="F:glycerol kinase activity"/>
    <property type="evidence" value="ECO:0007669"/>
    <property type="project" value="UniProtKB-EC"/>
</dbReference>
<keyword evidence="15" id="KW-1185">Reference proteome</keyword>
<comment type="similarity">
    <text evidence="2 11">Belongs to the FGGY kinase family.</text>
</comment>
<evidence type="ECO:0000256" key="8">
    <source>
        <dbReference type="ARBA" id="ARBA00022840"/>
    </source>
</evidence>
<keyword evidence="7" id="KW-0319">Glycerol metabolism</keyword>
<dbReference type="FunFam" id="3.30.420.40:FF:000007">
    <property type="entry name" value="Glycerol kinase"/>
    <property type="match status" value="1"/>
</dbReference>
<dbReference type="InterPro" id="IPR018483">
    <property type="entry name" value="Carb_kinase_FGGY_CS"/>
</dbReference>
<dbReference type="NCBIfam" id="NF000756">
    <property type="entry name" value="PRK00047.1"/>
    <property type="match status" value="1"/>
</dbReference>
<evidence type="ECO:0000256" key="10">
    <source>
        <dbReference type="ARBA" id="ARBA00052101"/>
    </source>
</evidence>
<proteinExistence type="inferred from homology"/>
<name>A0A5D0MHT5_9BACT</name>
<comment type="caution">
    <text evidence="14">The sequence shown here is derived from an EMBL/GenBank/DDBJ whole genome shotgun (WGS) entry which is preliminary data.</text>
</comment>
<evidence type="ECO:0000256" key="9">
    <source>
        <dbReference type="ARBA" id="ARBA00043149"/>
    </source>
</evidence>
<dbReference type="PROSITE" id="PS00933">
    <property type="entry name" value="FGGY_KINASES_1"/>
    <property type="match status" value="1"/>
</dbReference>
<sequence>MKYILAMDQGTSSSRSILYSEKGELIDKCSIEYNVYTPHPGWVEQDPDDILKSQFKTADKIIKRNNLSSKDIISVGITNQRETTIVWDKNTGKPLYNAIVWQCRRSSEICERFKKYREKIHRKTGLYLDPYFSSTKLIWLFENIEGLRKKAEKNELLFGTVDSWLIYNLTGNHYTDITNASRTMLYNIKKLKWDKELLDLFDIPENILPEVKSSNSFFGNVKKEILNINSPIMGVLGDQQASFFGQLCFRKGDLKNTYGTGCFMLMNTDKIKYSNNGLLTTVGYSVDNTVDYCLEGSVFTGGSLIKWLRDNLGIIKNPAQTEKIAKKIDENSGVYIVPAFSGLGAPYWDMNARGLITGLTSKIKKEHIVRAALEAIAYQVKDIYHVFEKDGGEISKMKVDGGASENNFLMQFQSDILNQKIIRPVITETTSLGAAFMSAVGSDIIDLENLEKLYKIDRVFSNKMNVKKINQLYKNWKNAVNKAITKENK</sequence>
<dbReference type="InterPro" id="IPR018484">
    <property type="entry name" value="FGGY_N"/>
</dbReference>
<evidence type="ECO:0000313" key="15">
    <source>
        <dbReference type="Proteomes" id="UP000324143"/>
    </source>
</evidence>